<accession>K6X9F1</accession>
<keyword evidence="2" id="KW-0813">Transport</keyword>
<evidence type="ECO:0000256" key="4">
    <source>
        <dbReference type="ARBA" id="ARBA00022692"/>
    </source>
</evidence>
<feature type="transmembrane region" description="Helical" evidence="8">
    <location>
        <begin position="191"/>
        <end position="212"/>
    </location>
</feature>
<feature type="transmembrane region" description="Helical" evidence="8">
    <location>
        <begin position="119"/>
        <end position="146"/>
    </location>
</feature>
<name>K6X9F1_9ACTN</name>
<dbReference type="PROSITE" id="PS50850">
    <property type="entry name" value="MFS"/>
    <property type="match status" value="1"/>
</dbReference>
<dbReference type="InterPro" id="IPR020846">
    <property type="entry name" value="MFS_dom"/>
</dbReference>
<dbReference type="Pfam" id="PF07690">
    <property type="entry name" value="MFS_1"/>
    <property type="match status" value="1"/>
</dbReference>
<dbReference type="InterPro" id="IPR036259">
    <property type="entry name" value="MFS_trans_sf"/>
</dbReference>
<evidence type="ECO:0000256" key="8">
    <source>
        <dbReference type="SAM" id="Phobius"/>
    </source>
</evidence>
<feature type="transmembrane region" description="Helical" evidence="8">
    <location>
        <begin position="401"/>
        <end position="423"/>
    </location>
</feature>
<feature type="transmembrane region" description="Helical" evidence="8">
    <location>
        <begin position="167"/>
        <end position="185"/>
    </location>
</feature>
<dbReference type="InterPro" id="IPR011701">
    <property type="entry name" value="MFS"/>
</dbReference>
<comment type="subcellular location">
    <subcellularLocation>
        <location evidence="1">Cell membrane</location>
        <topology evidence="1">Multi-pass membrane protein</topology>
    </subcellularLocation>
</comment>
<keyword evidence="5 8" id="KW-1133">Transmembrane helix</keyword>
<keyword evidence="3" id="KW-1003">Cell membrane</keyword>
<evidence type="ECO:0000256" key="1">
    <source>
        <dbReference type="ARBA" id="ARBA00004651"/>
    </source>
</evidence>
<evidence type="ECO:0000313" key="11">
    <source>
        <dbReference type="Proteomes" id="UP000035058"/>
    </source>
</evidence>
<feature type="transmembrane region" description="Helical" evidence="8">
    <location>
        <begin position="335"/>
        <end position="360"/>
    </location>
</feature>
<protein>
    <submittedName>
        <fullName evidence="10">Putative major facilitator superfamily transporter</fullName>
    </submittedName>
</protein>
<dbReference type="EMBL" id="BAHE01000021">
    <property type="protein sequence ID" value="GAC01018.1"/>
    <property type="molecule type" value="Genomic_DNA"/>
</dbReference>
<feature type="transmembrane region" description="Helical" evidence="8">
    <location>
        <begin position="372"/>
        <end position="395"/>
    </location>
</feature>
<dbReference type="PANTHER" id="PTHR43045:SF2">
    <property type="entry name" value="INNER MEMBRANE METABOLITE TRANSPORT PROTEIN YHJE"/>
    <property type="match status" value="1"/>
</dbReference>
<feature type="region of interest" description="Disordered" evidence="7">
    <location>
        <begin position="463"/>
        <end position="495"/>
    </location>
</feature>
<evidence type="ECO:0000256" key="5">
    <source>
        <dbReference type="ARBA" id="ARBA00022989"/>
    </source>
</evidence>
<comment type="caution">
    <text evidence="10">The sequence shown here is derived from an EMBL/GenBank/DDBJ whole genome shotgun (WGS) entry which is preliminary data.</text>
</comment>
<evidence type="ECO:0000256" key="2">
    <source>
        <dbReference type="ARBA" id="ARBA00022448"/>
    </source>
</evidence>
<sequence length="495" mass="52313">MTQTDFEAKAIQRKARRAGIASYIGTTIEWYDFYIYGTAAALVFGDVFFPEDLAPGVGSLLAFVTLWAGFLARPLGGILFGHLGDRIGRKRTLIITLVLMGIATLGIGLLPTYAQVGVLAPILLVVLRVIQGVAVGGEWGGAVLVASENAPKGKGILYSAFAQQGSPTGNLLATLAFFALSAVPTPAFMSWAWRIPFLASVVLIGLGLFIRLRLEESNSMKAVIEQDKTVKLPIAEVLRKHWVLVLLGAGALPLVQVTYFKNTFALSWATSDLGYSRGSFLAMIAIALVVQFVVQPFGAVLVSKMDMRKAVALMVIPEFILMPAMFFAIETRNYAIATLGMCLATIPHSMFYGAIAGLLARAFPANIRYTGLSLAYQLCSLVVGGGTPVLAQWILNSTGGITWVAITGGIYAVVSLSCTLALLKRTGYTAGELSVAERSDENDLGPGIHVDATVAVAVRPSTSEFDVPPAPVGSTVGQSTPAGVGSASSDKRSTS</sequence>
<proteinExistence type="predicted"/>
<keyword evidence="4 8" id="KW-0812">Transmembrane</keyword>
<feature type="transmembrane region" description="Helical" evidence="8">
    <location>
        <begin position="241"/>
        <end position="260"/>
    </location>
</feature>
<evidence type="ECO:0000313" key="10">
    <source>
        <dbReference type="EMBL" id="GAC01018.1"/>
    </source>
</evidence>
<dbReference type="SUPFAM" id="SSF103473">
    <property type="entry name" value="MFS general substrate transporter"/>
    <property type="match status" value="1"/>
</dbReference>
<dbReference type="Gene3D" id="1.20.1250.20">
    <property type="entry name" value="MFS general substrate transporter like domains"/>
    <property type="match status" value="2"/>
</dbReference>
<dbReference type="Proteomes" id="UP000035058">
    <property type="component" value="Unassembled WGS sequence"/>
</dbReference>
<feature type="transmembrane region" description="Helical" evidence="8">
    <location>
        <begin position="310"/>
        <end position="329"/>
    </location>
</feature>
<keyword evidence="11" id="KW-1185">Reference proteome</keyword>
<reference evidence="10 11" key="1">
    <citation type="submission" date="2012-08" db="EMBL/GenBank/DDBJ databases">
        <title>Whole genome shotgun sequence of Gordonia namibiensis NBRC 108229.</title>
        <authorList>
            <person name="Isaki-Nakamura S."/>
            <person name="Hosoyama A."/>
            <person name="Tsuchikane K."/>
            <person name="Katsumata H."/>
            <person name="Baba S."/>
            <person name="Yamazaki S."/>
            <person name="Fujita N."/>
        </authorList>
    </citation>
    <scope>NUCLEOTIDE SEQUENCE [LARGE SCALE GENOMIC DNA]</scope>
    <source>
        <strain evidence="10 11">NBRC 108229</strain>
    </source>
</reference>
<evidence type="ECO:0000259" key="9">
    <source>
        <dbReference type="PROSITE" id="PS50850"/>
    </source>
</evidence>
<organism evidence="10 11">
    <name type="scientific">Gordonia namibiensis NBRC 108229</name>
    <dbReference type="NCBI Taxonomy" id="1208314"/>
    <lineage>
        <taxon>Bacteria</taxon>
        <taxon>Bacillati</taxon>
        <taxon>Actinomycetota</taxon>
        <taxon>Actinomycetes</taxon>
        <taxon>Mycobacteriales</taxon>
        <taxon>Gordoniaceae</taxon>
        <taxon>Gordonia</taxon>
    </lineage>
</organism>
<dbReference type="RefSeq" id="WP_006867196.1">
    <property type="nucleotide sequence ID" value="NZ_BAHE01000021.1"/>
</dbReference>
<evidence type="ECO:0000256" key="6">
    <source>
        <dbReference type="ARBA" id="ARBA00023136"/>
    </source>
</evidence>
<feature type="transmembrane region" description="Helical" evidence="8">
    <location>
        <begin position="280"/>
        <end position="303"/>
    </location>
</feature>
<keyword evidence="6 8" id="KW-0472">Membrane</keyword>
<dbReference type="AlphaFoldDB" id="K6X9F1"/>
<feature type="transmembrane region" description="Helical" evidence="8">
    <location>
        <begin position="20"/>
        <end position="44"/>
    </location>
</feature>
<dbReference type="GO" id="GO:0022857">
    <property type="term" value="F:transmembrane transporter activity"/>
    <property type="evidence" value="ECO:0007669"/>
    <property type="project" value="InterPro"/>
</dbReference>
<feature type="transmembrane region" description="Helical" evidence="8">
    <location>
        <begin position="92"/>
        <end position="113"/>
    </location>
</feature>
<gene>
    <name evidence="10" type="ORF">GONAM_21_00070</name>
</gene>
<feature type="domain" description="Major facilitator superfamily (MFS) profile" evidence="9">
    <location>
        <begin position="18"/>
        <end position="427"/>
    </location>
</feature>
<feature type="transmembrane region" description="Helical" evidence="8">
    <location>
        <begin position="56"/>
        <end position="80"/>
    </location>
</feature>
<evidence type="ECO:0000256" key="3">
    <source>
        <dbReference type="ARBA" id="ARBA00022475"/>
    </source>
</evidence>
<dbReference type="PANTHER" id="PTHR43045">
    <property type="entry name" value="SHIKIMATE TRANSPORTER"/>
    <property type="match status" value="1"/>
</dbReference>
<evidence type="ECO:0000256" key="7">
    <source>
        <dbReference type="SAM" id="MobiDB-lite"/>
    </source>
</evidence>
<dbReference type="GO" id="GO:0005886">
    <property type="term" value="C:plasma membrane"/>
    <property type="evidence" value="ECO:0007669"/>
    <property type="project" value="UniProtKB-SubCell"/>
</dbReference>
<dbReference type="CDD" id="cd17369">
    <property type="entry name" value="MFS_ShiA_like"/>
    <property type="match status" value="1"/>
</dbReference>